<evidence type="ECO:0000313" key="3">
    <source>
        <dbReference type="EnsemblPlants" id="Solyc08g079640.2.1"/>
    </source>
</evidence>
<evidence type="ECO:0000256" key="1">
    <source>
        <dbReference type="ARBA" id="ARBA00022737"/>
    </source>
</evidence>
<dbReference type="PROSITE" id="PS51375">
    <property type="entry name" value="PPR"/>
    <property type="match status" value="1"/>
</dbReference>
<dbReference type="NCBIfam" id="TIGR00756">
    <property type="entry name" value="PPR"/>
    <property type="match status" value="1"/>
</dbReference>
<dbReference type="EnsemblPlants" id="Solyc08g079640.2.1">
    <property type="protein sequence ID" value="Solyc08g079640.2.1"/>
    <property type="gene ID" value="Solyc08g079640.2"/>
</dbReference>
<evidence type="ECO:0008006" key="5">
    <source>
        <dbReference type="Google" id="ProtNLM"/>
    </source>
</evidence>
<dbReference type="PANTHER" id="PTHR47926">
    <property type="entry name" value="PENTATRICOPEPTIDE REPEAT-CONTAINING PROTEIN"/>
    <property type="match status" value="1"/>
</dbReference>
<keyword evidence="4" id="KW-1185">Reference proteome</keyword>
<protein>
    <recommendedName>
        <fullName evidence="5">Pentatricopeptide repeat-containing protein</fullName>
    </recommendedName>
</protein>
<name>A0A3Q7HTH0_SOLLC</name>
<dbReference type="Proteomes" id="UP000004994">
    <property type="component" value="Chromosome 8"/>
</dbReference>
<dbReference type="GO" id="GO:0009451">
    <property type="term" value="P:RNA modification"/>
    <property type="evidence" value="ECO:0007669"/>
    <property type="project" value="InterPro"/>
</dbReference>
<reference evidence="3" key="1">
    <citation type="journal article" date="2012" name="Nature">
        <title>The tomato genome sequence provides insights into fleshy fruit evolution.</title>
        <authorList>
            <consortium name="Tomato Genome Consortium"/>
        </authorList>
    </citation>
    <scope>NUCLEOTIDE SEQUENCE [LARGE SCALE GENOMIC DNA]</scope>
    <source>
        <strain evidence="3">cv. Heinz 1706</strain>
    </source>
</reference>
<proteinExistence type="predicted"/>
<reference evidence="3" key="2">
    <citation type="submission" date="2019-01" db="UniProtKB">
        <authorList>
            <consortium name="EnsemblPlants"/>
        </authorList>
    </citation>
    <scope>IDENTIFICATION</scope>
    <source>
        <strain evidence="3">cv. Heinz 1706</strain>
    </source>
</reference>
<feature type="repeat" description="PPR" evidence="2">
    <location>
        <begin position="96"/>
        <end position="130"/>
    </location>
</feature>
<dbReference type="InterPro" id="IPR002885">
    <property type="entry name" value="PPR_rpt"/>
</dbReference>
<keyword evidence="1" id="KW-0677">Repeat</keyword>
<organism evidence="3">
    <name type="scientific">Solanum lycopersicum</name>
    <name type="common">Tomato</name>
    <name type="synonym">Lycopersicon esculentum</name>
    <dbReference type="NCBI Taxonomy" id="4081"/>
    <lineage>
        <taxon>Eukaryota</taxon>
        <taxon>Viridiplantae</taxon>
        <taxon>Streptophyta</taxon>
        <taxon>Embryophyta</taxon>
        <taxon>Tracheophyta</taxon>
        <taxon>Spermatophyta</taxon>
        <taxon>Magnoliopsida</taxon>
        <taxon>eudicotyledons</taxon>
        <taxon>Gunneridae</taxon>
        <taxon>Pentapetalae</taxon>
        <taxon>asterids</taxon>
        <taxon>lamiids</taxon>
        <taxon>Solanales</taxon>
        <taxon>Solanaceae</taxon>
        <taxon>Solanoideae</taxon>
        <taxon>Solaneae</taxon>
        <taxon>Solanum</taxon>
        <taxon>Solanum subgen. Lycopersicon</taxon>
    </lineage>
</organism>
<dbReference type="InterPro" id="IPR046960">
    <property type="entry name" value="PPR_At4g14850-like_plant"/>
</dbReference>
<dbReference type="InterPro" id="IPR011990">
    <property type="entry name" value="TPR-like_helical_dom_sf"/>
</dbReference>
<accession>A0A3Q7HTH0</accession>
<dbReference type="InParanoid" id="A0A3Q7HTH0"/>
<dbReference type="Gramene" id="Solyc08g079640.2.1">
    <property type="protein sequence ID" value="Solyc08g079640.2.1"/>
    <property type="gene ID" value="Solyc08g079640.2"/>
</dbReference>
<evidence type="ECO:0000256" key="2">
    <source>
        <dbReference type="PROSITE-ProRule" id="PRU00708"/>
    </source>
</evidence>
<dbReference type="AlphaFoldDB" id="A0A3Q7HTH0"/>
<dbReference type="Gene3D" id="1.25.40.10">
    <property type="entry name" value="Tetratricopeptide repeat domain"/>
    <property type="match status" value="1"/>
</dbReference>
<dbReference type="PANTHER" id="PTHR47926:SF365">
    <property type="entry name" value="DYW DOMAIN-CONTAINING PROTEIN"/>
    <property type="match status" value="1"/>
</dbReference>
<dbReference type="OMA" id="CACVHEG"/>
<sequence length="182" mass="20439">MLPVSTARMCSGAETMRQKIAERFKIVMGFAGFEFFGLDFHKPGKCLKLFQEMTRRGLNGNNATIVVALSTCARSARMNEEKSVHGSLIKVSKGLNLIVSSTLIHMYSRSGREDIAHLIFDRMLVRNIVCWNAMILGYCIHGNQKMHVLPDEITFVGVLCACVHEGLVTQAGRYFGYMRLIF</sequence>
<dbReference type="Pfam" id="PF01535">
    <property type="entry name" value="PPR"/>
    <property type="match status" value="3"/>
</dbReference>
<dbReference type="GO" id="GO:0003723">
    <property type="term" value="F:RNA binding"/>
    <property type="evidence" value="ECO:0007669"/>
    <property type="project" value="InterPro"/>
</dbReference>
<evidence type="ECO:0000313" key="4">
    <source>
        <dbReference type="Proteomes" id="UP000004994"/>
    </source>
</evidence>